<name>A0A6J4RAF3_9ACTN</name>
<feature type="non-terminal residue" evidence="2">
    <location>
        <position position="1"/>
    </location>
</feature>
<reference evidence="2" key="1">
    <citation type="submission" date="2020-02" db="EMBL/GenBank/DDBJ databases">
        <authorList>
            <person name="Meier V. D."/>
        </authorList>
    </citation>
    <scope>NUCLEOTIDE SEQUENCE</scope>
    <source>
        <strain evidence="2">AVDCRST_MAG05</strain>
    </source>
</reference>
<proteinExistence type="predicted"/>
<sequence length="38" mass="4120">DGPAARRGRSKTRPHAGPGASRRDRTSPLGARGYRSRM</sequence>
<dbReference type="AlphaFoldDB" id="A0A6J4RAF3"/>
<feature type="compositionally biased region" description="Basic residues" evidence="1">
    <location>
        <begin position="1"/>
        <end position="14"/>
    </location>
</feature>
<feature type="region of interest" description="Disordered" evidence="1">
    <location>
        <begin position="1"/>
        <end position="38"/>
    </location>
</feature>
<dbReference type="EMBL" id="CADCVM010000007">
    <property type="protein sequence ID" value="CAA9465819.1"/>
    <property type="molecule type" value="Genomic_DNA"/>
</dbReference>
<evidence type="ECO:0000256" key="1">
    <source>
        <dbReference type="SAM" id="MobiDB-lite"/>
    </source>
</evidence>
<organism evidence="2">
    <name type="scientific">uncultured Rubrobacteraceae bacterium</name>
    <dbReference type="NCBI Taxonomy" id="349277"/>
    <lineage>
        <taxon>Bacteria</taxon>
        <taxon>Bacillati</taxon>
        <taxon>Actinomycetota</taxon>
        <taxon>Rubrobacteria</taxon>
        <taxon>Rubrobacterales</taxon>
        <taxon>Rubrobacteraceae</taxon>
        <taxon>environmental samples</taxon>
    </lineage>
</organism>
<protein>
    <submittedName>
        <fullName evidence="2">Uncharacterized protein</fullName>
    </submittedName>
</protein>
<evidence type="ECO:0000313" key="2">
    <source>
        <dbReference type="EMBL" id="CAA9465819.1"/>
    </source>
</evidence>
<gene>
    <name evidence="2" type="ORF">AVDCRST_MAG05-36</name>
</gene>
<accession>A0A6J4RAF3</accession>
<feature type="non-terminal residue" evidence="2">
    <location>
        <position position="38"/>
    </location>
</feature>